<name>A0ABQ8H4V7_9ROSI</name>
<feature type="chain" id="PRO_5046619363" description="Retrovirus-related Pol polyprotein from transposon TNT 1-94" evidence="2">
    <location>
        <begin position="22"/>
        <end position="373"/>
    </location>
</feature>
<reference evidence="3 4" key="1">
    <citation type="submission" date="2021-02" db="EMBL/GenBank/DDBJ databases">
        <title>Plant Genome Project.</title>
        <authorList>
            <person name="Zhang R.-G."/>
        </authorList>
    </citation>
    <scope>NUCLEOTIDE SEQUENCE [LARGE SCALE GENOMIC DNA]</scope>
    <source>
        <tissue evidence="3">Leaves</tissue>
    </source>
</reference>
<keyword evidence="4" id="KW-1185">Reference proteome</keyword>
<dbReference type="EMBL" id="JAFEMO010000014">
    <property type="protein sequence ID" value="KAH7548343.1"/>
    <property type="molecule type" value="Genomic_DNA"/>
</dbReference>
<feature type="signal peptide" evidence="2">
    <location>
        <begin position="1"/>
        <end position="21"/>
    </location>
</feature>
<comment type="caution">
    <text evidence="3">The sequence shown here is derived from an EMBL/GenBank/DDBJ whole genome shotgun (WGS) entry which is preliminary data.</text>
</comment>
<sequence>MEKSAVAAIFLFSYFVTLSLQQQFVMATENNSNFVQPSILRFSGHYDHWSMLMENFLRSKEYWQVIESSVTEPAEGTILTDAQRKELDELKLKDLKAKNYLFQAIDRSILETILQKDTFKQIWDSMKKKYQGPARAKSQQLQFKGGIVNGCFIALHDSSSPSSSQSSSSRGSSSSSSSSQTLRPLLPRPSGFGFSFSGSAAPFAQHHHHHHHHSVTTAASVDAYGGVFQNLVGVGSSMLCSNNIVPYQQQQQEVQAMQNFDYHHHQHQLLSDGLNPINGGDCPTGTITTSSYTPTNPNIHNHQMYFCDDHINSLAGSVGSTLSITTQPVVAPPCPAPNMTVGPGSPSVWPLTNDEEYIPHCLWDYGDPFFNDF</sequence>
<proteinExistence type="predicted"/>
<evidence type="ECO:0000256" key="2">
    <source>
        <dbReference type="SAM" id="SignalP"/>
    </source>
</evidence>
<evidence type="ECO:0008006" key="5">
    <source>
        <dbReference type="Google" id="ProtNLM"/>
    </source>
</evidence>
<evidence type="ECO:0000313" key="4">
    <source>
        <dbReference type="Proteomes" id="UP000827721"/>
    </source>
</evidence>
<evidence type="ECO:0000256" key="1">
    <source>
        <dbReference type="SAM" id="MobiDB-lite"/>
    </source>
</evidence>
<keyword evidence="2" id="KW-0732">Signal</keyword>
<accession>A0ABQ8H4V7</accession>
<dbReference type="PANTHER" id="PTHR35317:SF27">
    <property type="entry name" value="RETROVIRUS-RELATED POL POLYPROTEIN FROM TRANSPOSON TNT 1-94"/>
    <property type="match status" value="1"/>
</dbReference>
<organism evidence="3 4">
    <name type="scientific">Xanthoceras sorbifolium</name>
    <dbReference type="NCBI Taxonomy" id="99658"/>
    <lineage>
        <taxon>Eukaryota</taxon>
        <taxon>Viridiplantae</taxon>
        <taxon>Streptophyta</taxon>
        <taxon>Embryophyta</taxon>
        <taxon>Tracheophyta</taxon>
        <taxon>Spermatophyta</taxon>
        <taxon>Magnoliopsida</taxon>
        <taxon>eudicotyledons</taxon>
        <taxon>Gunneridae</taxon>
        <taxon>Pentapetalae</taxon>
        <taxon>rosids</taxon>
        <taxon>malvids</taxon>
        <taxon>Sapindales</taxon>
        <taxon>Sapindaceae</taxon>
        <taxon>Xanthoceroideae</taxon>
        <taxon>Xanthoceras</taxon>
    </lineage>
</organism>
<protein>
    <recommendedName>
        <fullName evidence="5">Retrovirus-related Pol polyprotein from transposon TNT 1-94</fullName>
    </recommendedName>
</protein>
<dbReference type="Proteomes" id="UP000827721">
    <property type="component" value="Unassembled WGS sequence"/>
</dbReference>
<gene>
    <name evidence="3" type="ORF">JRO89_XS14G0105200</name>
</gene>
<feature type="region of interest" description="Disordered" evidence="1">
    <location>
        <begin position="159"/>
        <end position="183"/>
    </location>
</feature>
<feature type="compositionally biased region" description="Low complexity" evidence="1">
    <location>
        <begin position="159"/>
        <end position="179"/>
    </location>
</feature>
<dbReference type="PANTHER" id="PTHR35317">
    <property type="entry name" value="OS04G0629600 PROTEIN"/>
    <property type="match status" value="1"/>
</dbReference>
<evidence type="ECO:0000313" key="3">
    <source>
        <dbReference type="EMBL" id="KAH7548343.1"/>
    </source>
</evidence>
<dbReference type="Pfam" id="PF14223">
    <property type="entry name" value="Retrotran_gag_2"/>
    <property type="match status" value="1"/>
</dbReference>